<dbReference type="GO" id="GO:0009279">
    <property type="term" value="C:cell outer membrane"/>
    <property type="evidence" value="ECO:0007669"/>
    <property type="project" value="UniProtKB-SubCell"/>
</dbReference>
<evidence type="ECO:0000313" key="10">
    <source>
        <dbReference type="Proteomes" id="UP000431922"/>
    </source>
</evidence>
<gene>
    <name evidence="9" type="ORF">GRI65_13535</name>
</gene>
<dbReference type="Pfam" id="PF05433">
    <property type="entry name" value="Rick_17kDa_Anti"/>
    <property type="match status" value="1"/>
</dbReference>
<accession>A0A845B7M3</accession>
<dbReference type="InterPro" id="IPR008816">
    <property type="entry name" value="Gly_zipper_2TM_dom"/>
</dbReference>
<evidence type="ECO:0000256" key="3">
    <source>
        <dbReference type="ARBA" id="ARBA00015281"/>
    </source>
</evidence>
<dbReference type="InterPro" id="IPR051407">
    <property type="entry name" value="Bact_OM_lipoprot/Surf_antigen"/>
</dbReference>
<keyword evidence="10" id="KW-1185">Reference proteome</keyword>
<keyword evidence="4" id="KW-0472">Membrane</keyword>
<reference evidence="9 10" key="1">
    <citation type="submission" date="2019-12" db="EMBL/GenBank/DDBJ databases">
        <title>Genomic-based taxomic classification of the family Erythrobacteraceae.</title>
        <authorList>
            <person name="Xu L."/>
        </authorList>
    </citation>
    <scope>NUCLEOTIDE SEQUENCE [LARGE SCALE GENOMIC DNA]</scope>
    <source>
        <strain evidence="9 10">KCTC 42453</strain>
    </source>
</reference>
<evidence type="ECO:0000256" key="7">
    <source>
        <dbReference type="SAM" id="SignalP"/>
    </source>
</evidence>
<keyword evidence="7" id="KW-0732">Signal</keyword>
<name>A0A845B7M3_9SPHN</name>
<dbReference type="PANTHER" id="PTHR35603:SF2">
    <property type="entry name" value="OUTER MEMBRANE LIPOPROTEIN"/>
    <property type="match status" value="1"/>
</dbReference>
<feature type="signal peptide" evidence="7">
    <location>
        <begin position="1"/>
        <end position="26"/>
    </location>
</feature>
<evidence type="ECO:0000256" key="4">
    <source>
        <dbReference type="ARBA" id="ARBA00023136"/>
    </source>
</evidence>
<evidence type="ECO:0000256" key="6">
    <source>
        <dbReference type="SAM" id="MobiDB-lite"/>
    </source>
</evidence>
<dbReference type="EMBL" id="WTYL01000003">
    <property type="protein sequence ID" value="MXP45472.1"/>
    <property type="molecule type" value="Genomic_DNA"/>
</dbReference>
<evidence type="ECO:0000256" key="1">
    <source>
        <dbReference type="ARBA" id="ARBA00004459"/>
    </source>
</evidence>
<comment type="subcellular location">
    <subcellularLocation>
        <location evidence="1">Cell outer membrane</location>
        <topology evidence="1">Lipid-anchor</topology>
    </subcellularLocation>
</comment>
<comment type="similarity">
    <text evidence="2">Belongs to the rickettsiale 17 kDa surface antigen family.</text>
</comment>
<feature type="domain" description="Glycine zipper 2TM" evidence="8">
    <location>
        <begin position="115"/>
        <end position="154"/>
    </location>
</feature>
<evidence type="ECO:0000256" key="2">
    <source>
        <dbReference type="ARBA" id="ARBA00008681"/>
    </source>
</evidence>
<evidence type="ECO:0000256" key="5">
    <source>
        <dbReference type="ARBA" id="ARBA00023288"/>
    </source>
</evidence>
<evidence type="ECO:0000259" key="8">
    <source>
        <dbReference type="Pfam" id="PF05433"/>
    </source>
</evidence>
<protein>
    <recommendedName>
        <fullName evidence="3">17 kDa surface antigen</fullName>
    </recommendedName>
</protein>
<dbReference type="OrthoDB" id="7429177at2"/>
<dbReference type="Proteomes" id="UP000431922">
    <property type="component" value="Unassembled WGS sequence"/>
</dbReference>
<dbReference type="PANTHER" id="PTHR35603">
    <property type="match status" value="1"/>
</dbReference>
<feature type="chain" id="PRO_5032490496" description="17 kDa surface antigen" evidence="7">
    <location>
        <begin position="27"/>
        <end position="162"/>
    </location>
</feature>
<dbReference type="RefSeq" id="WP_160757063.1">
    <property type="nucleotide sequence ID" value="NZ_WTYL01000003.1"/>
</dbReference>
<evidence type="ECO:0000313" key="9">
    <source>
        <dbReference type="EMBL" id="MXP45472.1"/>
    </source>
</evidence>
<feature type="region of interest" description="Disordered" evidence="6">
    <location>
        <begin position="54"/>
        <end position="86"/>
    </location>
</feature>
<sequence length="162" mass="17751">MTIKSKTFAALALAIPAFAMSAPAMAVAPMQAPQSVSYGAASVHADPVFENGRDRYDRRYNRGRGHDRYDRRDSRDYRNQGYRGDNYGHEVRRDTRIWRDRDGRYRCQRDDGTTGLLIGGAVGGLLGNEVAGRGDKTLGAILGAAGGAILGRSIDRSNSRCR</sequence>
<comment type="caution">
    <text evidence="9">The sequence shown here is derived from an EMBL/GenBank/DDBJ whole genome shotgun (WGS) entry which is preliminary data.</text>
</comment>
<keyword evidence="5" id="KW-0449">Lipoprotein</keyword>
<proteinExistence type="inferred from homology"/>
<dbReference type="AlphaFoldDB" id="A0A845B7M3"/>
<feature type="compositionally biased region" description="Basic and acidic residues" evidence="6">
    <location>
        <begin position="54"/>
        <end position="78"/>
    </location>
</feature>
<organism evidence="9 10">
    <name type="scientific">Allopontixanthobacter sediminis</name>
    <dbReference type="NCBI Taxonomy" id="1689985"/>
    <lineage>
        <taxon>Bacteria</taxon>
        <taxon>Pseudomonadati</taxon>
        <taxon>Pseudomonadota</taxon>
        <taxon>Alphaproteobacteria</taxon>
        <taxon>Sphingomonadales</taxon>
        <taxon>Erythrobacteraceae</taxon>
        <taxon>Allopontixanthobacter</taxon>
    </lineage>
</organism>